<feature type="transmembrane region" description="Helical" evidence="1">
    <location>
        <begin position="37"/>
        <end position="55"/>
    </location>
</feature>
<dbReference type="Pfam" id="PF09581">
    <property type="entry name" value="Spore_III_AF"/>
    <property type="match status" value="1"/>
</dbReference>
<dbReference type="InterPro" id="IPR014245">
    <property type="entry name" value="Spore_III_AF"/>
</dbReference>
<reference evidence="2 3" key="1">
    <citation type="submission" date="2020-07" db="EMBL/GenBank/DDBJ databases">
        <title>A new beta-1,3-glucan-decomposing anaerobic bacterium isolated from anoxic soil subjected to biological soil disinfestation.</title>
        <authorList>
            <person name="Ueki A."/>
            <person name="Tonouchi A."/>
        </authorList>
    </citation>
    <scope>NUCLEOTIDE SEQUENCE [LARGE SCALE GENOMIC DNA]</scope>
    <source>
        <strain evidence="2 3">TW1</strain>
    </source>
</reference>
<name>A0A6V8SJK3_9CLOT</name>
<dbReference type="RefSeq" id="WP_183278117.1">
    <property type="nucleotide sequence ID" value="NZ_BLZR01000001.1"/>
</dbReference>
<proteinExistence type="predicted"/>
<evidence type="ECO:0000256" key="1">
    <source>
        <dbReference type="SAM" id="Phobius"/>
    </source>
</evidence>
<gene>
    <name evidence="2" type="ORF">bsdtw1_02809</name>
</gene>
<organism evidence="2 3">
    <name type="scientific">Clostridium fungisolvens</name>
    <dbReference type="NCBI Taxonomy" id="1604897"/>
    <lineage>
        <taxon>Bacteria</taxon>
        <taxon>Bacillati</taxon>
        <taxon>Bacillota</taxon>
        <taxon>Clostridia</taxon>
        <taxon>Eubacteriales</taxon>
        <taxon>Clostridiaceae</taxon>
        <taxon>Clostridium</taxon>
    </lineage>
</organism>
<comment type="caution">
    <text evidence="2">The sequence shown here is derived from an EMBL/GenBank/DDBJ whole genome shotgun (WGS) entry which is preliminary data.</text>
</comment>
<protein>
    <submittedName>
        <fullName evidence="2">Stage III sporulation protein AF</fullName>
    </submittedName>
</protein>
<keyword evidence="1" id="KW-1133">Transmembrane helix</keyword>
<dbReference type="AlphaFoldDB" id="A0A6V8SJK3"/>
<evidence type="ECO:0000313" key="2">
    <source>
        <dbReference type="EMBL" id="GFP76705.1"/>
    </source>
</evidence>
<dbReference type="NCBIfam" id="TIGR02896">
    <property type="entry name" value="spore_III_AF"/>
    <property type="match status" value="1"/>
</dbReference>
<dbReference type="Proteomes" id="UP000580568">
    <property type="component" value="Unassembled WGS sequence"/>
</dbReference>
<keyword evidence="1" id="KW-0472">Membrane</keyword>
<keyword evidence="3" id="KW-1185">Reference proteome</keyword>
<evidence type="ECO:0000313" key="3">
    <source>
        <dbReference type="Proteomes" id="UP000580568"/>
    </source>
</evidence>
<dbReference type="EMBL" id="BLZR01000001">
    <property type="protein sequence ID" value="GFP76705.1"/>
    <property type="molecule type" value="Genomic_DNA"/>
</dbReference>
<feature type="transmembrane region" description="Helical" evidence="1">
    <location>
        <begin position="6"/>
        <end position="25"/>
    </location>
</feature>
<sequence length="184" mass="20826">MDLLRSWIISLCTTLIFMTAIELLLPDNSTKKYVKFVLGLILIAVIINPFIRLFTKNTIDINTFVAKYENIVASNADNSSTTSVTEEKFFSNLEKNCVQLIKTNLSDLNCDVKIAGKLDVKATNFDINHIEVYVKDKKVSSLDNTAVNNTNKQEFNSTTSKQIKSILSKELNIDEKKIYVYKGE</sequence>
<accession>A0A6V8SJK3</accession>
<keyword evidence="1" id="KW-0812">Transmembrane</keyword>